<evidence type="ECO:0000259" key="1">
    <source>
        <dbReference type="Pfam" id="PF12850"/>
    </source>
</evidence>
<dbReference type="AlphaFoldDB" id="A0A1W1DWC5"/>
<dbReference type="NCBIfam" id="TIGR00040">
    <property type="entry name" value="yfcE"/>
    <property type="match status" value="1"/>
</dbReference>
<organism evidence="3">
    <name type="scientific">hydrothermal vent metagenome</name>
    <dbReference type="NCBI Taxonomy" id="652676"/>
    <lineage>
        <taxon>unclassified sequences</taxon>
        <taxon>metagenomes</taxon>
        <taxon>ecological metagenomes</taxon>
    </lineage>
</organism>
<dbReference type="EMBL" id="FPHT01000284">
    <property type="protein sequence ID" value="SFV82920.1"/>
    <property type="molecule type" value="Genomic_DNA"/>
</dbReference>
<dbReference type="InterPro" id="IPR053193">
    <property type="entry name" value="MetalloPDE_YfcE-like"/>
</dbReference>
<dbReference type="PANTHER" id="PTHR43165">
    <property type="entry name" value="METALLOPHOSPHOESTERASE"/>
    <property type="match status" value="1"/>
</dbReference>
<sequence>MYKKIGILSDTHGVVHPGVVEVINQCDIAIHAGDIVDIKVLQKLNPKQKLVAVQGNNDTHLADFKEVEMLDLPGGKIVIEHGHKHGHHKPSHDSLRDTYPDAKVIVYGHTHKQVIDKDKTPWVINPGAAGEIRNHGGAKCFVIDVSDSQEWIITPYTFS</sequence>
<accession>A0A1W1DWC5</accession>
<reference evidence="3" key="1">
    <citation type="submission" date="2016-10" db="EMBL/GenBank/DDBJ databases">
        <authorList>
            <person name="de Groot N.N."/>
        </authorList>
    </citation>
    <scope>NUCLEOTIDE SEQUENCE</scope>
</reference>
<dbReference type="InterPro" id="IPR024654">
    <property type="entry name" value="Calcineurin-like_PHP_lpxH"/>
</dbReference>
<dbReference type="InterPro" id="IPR029052">
    <property type="entry name" value="Metallo-depent_PP-like"/>
</dbReference>
<gene>
    <name evidence="2" type="ORF">MNB_SUP05-12-1356</name>
    <name evidence="3" type="ORF">MNB_SUP05-7-354</name>
</gene>
<dbReference type="EMBL" id="FPHW01000250">
    <property type="protein sequence ID" value="SFV85994.1"/>
    <property type="molecule type" value="Genomic_DNA"/>
</dbReference>
<evidence type="ECO:0000313" key="3">
    <source>
        <dbReference type="EMBL" id="SFV85994.1"/>
    </source>
</evidence>
<protein>
    <submittedName>
        <fullName evidence="3">Phosphodiesterase, MJ0936 family</fullName>
    </submittedName>
</protein>
<dbReference type="SUPFAM" id="SSF56300">
    <property type="entry name" value="Metallo-dependent phosphatases"/>
    <property type="match status" value="1"/>
</dbReference>
<proteinExistence type="predicted"/>
<dbReference type="PANTHER" id="PTHR43165:SF1">
    <property type="entry name" value="PHOSPHODIESTERASE MJ0936"/>
    <property type="match status" value="1"/>
</dbReference>
<feature type="domain" description="Calcineurin-like phosphoesterase" evidence="1">
    <location>
        <begin position="4"/>
        <end position="147"/>
    </location>
</feature>
<dbReference type="Pfam" id="PF12850">
    <property type="entry name" value="Metallophos_2"/>
    <property type="match status" value="1"/>
</dbReference>
<dbReference type="Gene3D" id="3.60.21.10">
    <property type="match status" value="1"/>
</dbReference>
<evidence type="ECO:0000313" key="2">
    <source>
        <dbReference type="EMBL" id="SFV82920.1"/>
    </source>
</evidence>
<dbReference type="InterPro" id="IPR000979">
    <property type="entry name" value="Phosphodiesterase_MJ0936/Vps29"/>
</dbReference>
<name>A0A1W1DWC5_9ZZZZ</name>